<name>A0A8J4AHG5_9ACTN</name>
<feature type="region of interest" description="Disordered" evidence="1">
    <location>
        <begin position="1"/>
        <end position="57"/>
    </location>
</feature>
<comment type="caution">
    <text evidence="2">The sequence shown here is derived from an EMBL/GenBank/DDBJ whole genome shotgun (WGS) entry which is preliminary data.</text>
</comment>
<sequence length="75" mass="7771">MPKPQTVGCTDSDGDSTRRSTPGEPWNPGTAIPATNPAERVGRGGKARSPGATVRDRVDVGELMPGTTARIAALR</sequence>
<dbReference type="EMBL" id="BOPO01000107">
    <property type="protein sequence ID" value="GIL29787.1"/>
    <property type="molecule type" value="Genomic_DNA"/>
</dbReference>
<evidence type="ECO:0000313" key="3">
    <source>
        <dbReference type="Proteomes" id="UP000614996"/>
    </source>
</evidence>
<keyword evidence="3" id="KW-1185">Reference proteome</keyword>
<evidence type="ECO:0000313" key="2">
    <source>
        <dbReference type="EMBL" id="GIL29787.1"/>
    </source>
</evidence>
<dbReference type="Proteomes" id="UP000614996">
    <property type="component" value="Unassembled WGS sequence"/>
</dbReference>
<organism evidence="2 3">
    <name type="scientific">Actinocatenispora comari</name>
    <dbReference type="NCBI Taxonomy" id="2807577"/>
    <lineage>
        <taxon>Bacteria</taxon>
        <taxon>Bacillati</taxon>
        <taxon>Actinomycetota</taxon>
        <taxon>Actinomycetes</taxon>
        <taxon>Micromonosporales</taxon>
        <taxon>Micromonosporaceae</taxon>
        <taxon>Actinocatenispora</taxon>
    </lineage>
</organism>
<proteinExistence type="predicted"/>
<dbReference type="AlphaFoldDB" id="A0A8J4AHG5"/>
<evidence type="ECO:0000256" key="1">
    <source>
        <dbReference type="SAM" id="MobiDB-lite"/>
    </source>
</evidence>
<reference evidence="3" key="1">
    <citation type="journal article" date="2021" name="Int. J. Syst. Evol. Microbiol.">
        <title>Actinocatenispora comari sp. nov., an endophytic actinomycete isolated from aerial parts of Comarum salesowianum.</title>
        <authorList>
            <person name="Oyunbileg N."/>
            <person name="Iizaka Y."/>
            <person name="Hamada M."/>
            <person name="Davaapurev B.O."/>
            <person name="Fukumoto A."/>
            <person name="Tsetseg B."/>
            <person name="Kato F."/>
            <person name="Tamura T."/>
            <person name="Batkhuu J."/>
            <person name="Anzai Y."/>
        </authorList>
    </citation>
    <scope>NUCLEOTIDE SEQUENCE [LARGE SCALE GENOMIC DNA]</scope>
    <source>
        <strain evidence="3">NUM-2625</strain>
    </source>
</reference>
<accession>A0A8J4AHG5</accession>
<gene>
    <name evidence="2" type="ORF">NUM_50410</name>
</gene>
<protein>
    <submittedName>
        <fullName evidence="2">Uncharacterized protein</fullName>
    </submittedName>
</protein>